<comment type="subcellular location">
    <subcellularLocation>
        <location evidence="1">Membrane</location>
        <topology evidence="1">Single-pass membrane protein</topology>
    </subcellularLocation>
</comment>
<evidence type="ECO:0008006" key="15">
    <source>
        <dbReference type="Google" id="ProtNLM"/>
    </source>
</evidence>
<evidence type="ECO:0000256" key="3">
    <source>
        <dbReference type="ARBA" id="ARBA00022617"/>
    </source>
</evidence>
<keyword evidence="9 12" id="KW-0472">Membrane</keyword>
<dbReference type="OrthoDB" id="2789670at2759"/>
<dbReference type="GO" id="GO:0004497">
    <property type="term" value="F:monooxygenase activity"/>
    <property type="evidence" value="ECO:0007669"/>
    <property type="project" value="UniProtKB-KW"/>
</dbReference>
<evidence type="ECO:0000256" key="4">
    <source>
        <dbReference type="ARBA" id="ARBA00022692"/>
    </source>
</evidence>
<evidence type="ECO:0000256" key="11">
    <source>
        <dbReference type="RuleBase" id="RU000461"/>
    </source>
</evidence>
<evidence type="ECO:0000256" key="10">
    <source>
        <dbReference type="PIRSR" id="PIRSR602401-1"/>
    </source>
</evidence>
<keyword evidence="8 10" id="KW-0408">Iron</keyword>
<dbReference type="GO" id="GO:0044550">
    <property type="term" value="P:secondary metabolite biosynthetic process"/>
    <property type="evidence" value="ECO:0007669"/>
    <property type="project" value="UniProtKB-ARBA"/>
</dbReference>
<dbReference type="Pfam" id="PF00067">
    <property type="entry name" value="p450"/>
    <property type="match status" value="1"/>
</dbReference>
<comment type="caution">
    <text evidence="13">The sequence shown here is derived from an EMBL/GenBank/DDBJ whole genome shotgun (WGS) entry which is preliminary data.</text>
</comment>
<feature type="binding site" description="axial binding residue" evidence="10">
    <location>
        <position position="501"/>
    </location>
    <ligand>
        <name>heme</name>
        <dbReference type="ChEBI" id="CHEBI:30413"/>
    </ligand>
    <ligandPart>
        <name>Fe</name>
        <dbReference type="ChEBI" id="CHEBI:18248"/>
    </ligandPart>
</feature>
<dbReference type="PANTHER" id="PTHR47944:SF19">
    <property type="entry name" value="CYTOCHROME P450 77A4"/>
    <property type="match status" value="1"/>
</dbReference>
<evidence type="ECO:0000256" key="7">
    <source>
        <dbReference type="ARBA" id="ARBA00023002"/>
    </source>
</evidence>
<dbReference type="SUPFAM" id="SSF48264">
    <property type="entry name" value="Cytochrome P450"/>
    <property type="match status" value="1"/>
</dbReference>
<evidence type="ECO:0000256" key="12">
    <source>
        <dbReference type="SAM" id="Phobius"/>
    </source>
</evidence>
<name>A0A835IQ56_9MAGN</name>
<evidence type="ECO:0000256" key="2">
    <source>
        <dbReference type="ARBA" id="ARBA00010617"/>
    </source>
</evidence>
<sequence>MNKSNFLNISTLYSYNIPYVALDLTGLSYVIFNAVALFLSTCFFILLIKLITKLLERNSSKAVLPPGPVPWLFFGNLPELFRNKPRFRWITGILNEVNTDIACVRVRNTHIIPVKCPDIAREFLVKQDTKFAFRPTTMATEYMSHDFLSVVLEPGGDHWKKMRRVVASEVLSQPKLRWLRGKRDEEADNLIHYIYNQCRSTMLNSDGGGAIVNLRHATRAYCGNVMRKIIFNRRYFGEGRKDGAPTIEEEEHVEALFTGLSLVYAFCVSDYMPSLRWLDLDGHEKIMKTVTQIVNKYHDPIIYDRIQKWRGGDVKVSSKEPEDLLDVLILLKDNKGKPLLSTEEIRAQTAELFHAAVDNPSNAVEWVIAEMINQPEIFRKAVEEIDIVVGKDRLVQESDFPKLNYVKACAREGFRLHPIAPFNLPHVSNVDTTVAGYFIPKGSHVLLSRTELGRNPRVWDEPLEYKPERHLKLNSDGSFLDVELHEPELRFISFSTGRRGCLAVNLGSLMTTMLLARLLQAFDWTAPPGFVDGVVILCKLTMIFNHYELKGE</sequence>
<gene>
    <name evidence="13" type="ORF">IFM89_014775</name>
</gene>
<evidence type="ECO:0000313" key="14">
    <source>
        <dbReference type="Proteomes" id="UP000631114"/>
    </source>
</evidence>
<dbReference type="AlphaFoldDB" id="A0A835IQ56"/>
<keyword evidence="14" id="KW-1185">Reference proteome</keyword>
<keyword evidence="6 12" id="KW-1133">Transmembrane helix</keyword>
<dbReference type="PROSITE" id="PS00086">
    <property type="entry name" value="CYTOCHROME_P450"/>
    <property type="match status" value="1"/>
</dbReference>
<keyword evidence="11" id="KW-0503">Monooxygenase</keyword>
<evidence type="ECO:0000256" key="9">
    <source>
        <dbReference type="ARBA" id="ARBA00023136"/>
    </source>
</evidence>
<evidence type="ECO:0000256" key="8">
    <source>
        <dbReference type="ARBA" id="ARBA00023004"/>
    </source>
</evidence>
<keyword evidence="3 10" id="KW-0349">Heme</keyword>
<dbReference type="GO" id="GO:0020037">
    <property type="term" value="F:heme binding"/>
    <property type="evidence" value="ECO:0007669"/>
    <property type="project" value="InterPro"/>
</dbReference>
<keyword evidence="7 11" id="KW-0560">Oxidoreductase</keyword>
<evidence type="ECO:0000256" key="1">
    <source>
        <dbReference type="ARBA" id="ARBA00004167"/>
    </source>
</evidence>
<reference evidence="13 14" key="1">
    <citation type="submission" date="2020-10" db="EMBL/GenBank/DDBJ databases">
        <title>The Coptis chinensis genome and diversification of protoberbering-type alkaloids.</title>
        <authorList>
            <person name="Wang B."/>
            <person name="Shu S."/>
            <person name="Song C."/>
            <person name="Liu Y."/>
        </authorList>
    </citation>
    <scope>NUCLEOTIDE SEQUENCE [LARGE SCALE GENOMIC DNA]</scope>
    <source>
        <strain evidence="13">HL-2020</strain>
        <tissue evidence="13">Leaf</tissue>
    </source>
</reference>
<organism evidence="13 14">
    <name type="scientific">Coptis chinensis</name>
    <dbReference type="NCBI Taxonomy" id="261450"/>
    <lineage>
        <taxon>Eukaryota</taxon>
        <taxon>Viridiplantae</taxon>
        <taxon>Streptophyta</taxon>
        <taxon>Embryophyta</taxon>
        <taxon>Tracheophyta</taxon>
        <taxon>Spermatophyta</taxon>
        <taxon>Magnoliopsida</taxon>
        <taxon>Ranunculales</taxon>
        <taxon>Ranunculaceae</taxon>
        <taxon>Coptidoideae</taxon>
        <taxon>Coptis</taxon>
    </lineage>
</organism>
<dbReference type="EMBL" id="JADFTS010000002">
    <property type="protein sequence ID" value="KAF9620838.1"/>
    <property type="molecule type" value="Genomic_DNA"/>
</dbReference>
<evidence type="ECO:0000256" key="5">
    <source>
        <dbReference type="ARBA" id="ARBA00022723"/>
    </source>
</evidence>
<dbReference type="InterPro" id="IPR002401">
    <property type="entry name" value="Cyt_P450_E_grp-I"/>
</dbReference>
<dbReference type="GO" id="GO:0016705">
    <property type="term" value="F:oxidoreductase activity, acting on paired donors, with incorporation or reduction of molecular oxygen"/>
    <property type="evidence" value="ECO:0007669"/>
    <property type="project" value="InterPro"/>
</dbReference>
<keyword evidence="5 10" id="KW-0479">Metal-binding</keyword>
<dbReference type="Proteomes" id="UP000631114">
    <property type="component" value="Unassembled WGS sequence"/>
</dbReference>
<dbReference type="PANTHER" id="PTHR47944">
    <property type="entry name" value="CYTOCHROME P450 98A9"/>
    <property type="match status" value="1"/>
</dbReference>
<evidence type="ECO:0000313" key="13">
    <source>
        <dbReference type="EMBL" id="KAF9620838.1"/>
    </source>
</evidence>
<dbReference type="Gene3D" id="1.10.630.10">
    <property type="entry name" value="Cytochrome P450"/>
    <property type="match status" value="1"/>
</dbReference>
<dbReference type="GO" id="GO:0005506">
    <property type="term" value="F:iron ion binding"/>
    <property type="evidence" value="ECO:0007669"/>
    <property type="project" value="InterPro"/>
</dbReference>
<dbReference type="InterPro" id="IPR036396">
    <property type="entry name" value="Cyt_P450_sf"/>
</dbReference>
<dbReference type="PRINTS" id="PR00463">
    <property type="entry name" value="EP450I"/>
</dbReference>
<dbReference type="GO" id="GO:0016020">
    <property type="term" value="C:membrane"/>
    <property type="evidence" value="ECO:0007669"/>
    <property type="project" value="UniProtKB-SubCell"/>
</dbReference>
<evidence type="ECO:0000256" key="6">
    <source>
        <dbReference type="ARBA" id="ARBA00022989"/>
    </source>
</evidence>
<protein>
    <recommendedName>
        <fullName evidence="15">Cytochrome P450</fullName>
    </recommendedName>
</protein>
<keyword evidence="4 12" id="KW-0812">Transmembrane</keyword>
<comment type="similarity">
    <text evidence="2 11">Belongs to the cytochrome P450 family.</text>
</comment>
<proteinExistence type="inferred from homology"/>
<accession>A0A835IQ56</accession>
<dbReference type="InterPro" id="IPR001128">
    <property type="entry name" value="Cyt_P450"/>
</dbReference>
<comment type="cofactor">
    <cofactor evidence="10">
        <name>heme</name>
        <dbReference type="ChEBI" id="CHEBI:30413"/>
    </cofactor>
</comment>
<dbReference type="InterPro" id="IPR017972">
    <property type="entry name" value="Cyt_P450_CS"/>
</dbReference>
<feature type="transmembrane region" description="Helical" evidence="12">
    <location>
        <begin position="29"/>
        <end position="51"/>
    </location>
</feature>